<gene>
    <name evidence="1" type="ORF">E2C01_009918</name>
</gene>
<organism evidence="1 2">
    <name type="scientific">Portunus trituberculatus</name>
    <name type="common">Swimming crab</name>
    <name type="synonym">Neptunus trituberculatus</name>
    <dbReference type="NCBI Taxonomy" id="210409"/>
    <lineage>
        <taxon>Eukaryota</taxon>
        <taxon>Metazoa</taxon>
        <taxon>Ecdysozoa</taxon>
        <taxon>Arthropoda</taxon>
        <taxon>Crustacea</taxon>
        <taxon>Multicrustacea</taxon>
        <taxon>Malacostraca</taxon>
        <taxon>Eumalacostraca</taxon>
        <taxon>Eucarida</taxon>
        <taxon>Decapoda</taxon>
        <taxon>Pleocyemata</taxon>
        <taxon>Brachyura</taxon>
        <taxon>Eubrachyura</taxon>
        <taxon>Portunoidea</taxon>
        <taxon>Portunidae</taxon>
        <taxon>Portuninae</taxon>
        <taxon>Portunus</taxon>
    </lineage>
</organism>
<evidence type="ECO:0000313" key="2">
    <source>
        <dbReference type="Proteomes" id="UP000324222"/>
    </source>
</evidence>
<dbReference type="EMBL" id="VSRR010000557">
    <property type="protein sequence ID" value="MPC17073.1"/>
    <property type="molecule type" value="Genomic_DNA"/>
</dbReference>
<dbReference type="AlphaFoldDB" id="A0A5B7D799"/>
<proteinExistence type="predicted"/>
<comment type="caution">
    <text evidence="1">The sequence shown here is derived from an EMBL/GenBank/DDBJ whole genome shotgun (WGS) entry which is preliminary data.</text>
</comment>
<protein>
    <submittedName>
        <fullName evidence="1">Uncharacterized protein</fullName>
    </submittedName>
</protein>
<reference evidence="1 2" key="1">
    <citation type="submission" date="2019-05" db="EMBL/GenBank/DDBJ databases">
        <title>Another draft genome of Portunus trituberculatus and its Hox gene families provides insights of decapod evolution.</title>
        <authorList>
            <person name="Jeong J.-H."/>
            <person name="Song I."/>
            <person name="Kim S."/>
            <person name="Choi T."/>
            <person name="Kim D."/>
            <person name="Ryu S."/>
            <person name="Kim W."/>
        </authorList>
    </citation>
    <scope>NUCLEOTIDE SEQUENCE [LARGE SCALE GENOMIC DNA]</scope>
    <source>
        <tissue evidence="1">Muscle</tissue>
    </source>
</reference>
<accession>A0A5B7D799</accession>
<keyword evidence="2" id="KW-1185">Reference proteome</keyword>
<dbReference type="Proteomes" id="UP000324222">
    <property type="component" value="Unassembled WGS sequence"/>
</dbReference>
<name>A0A5B7D799_PORTR</name>
<evidence type="ECO:0000313" key="1">
    <source>
        <dbReference type="EMBL" id="MPC17073.1"/>
    </source>
</evidence>
<sequence>MSIPCILVSPGWINRLLRGGSINFLDLLAEVFLGRHWGFVIKVFGASLRMTAESSFNEQENVSDVWRHTLRKAWARTAPCTGSTSKARTEQRLPHKLGCGLVATALRSPENWVTLPLNLADSPGAAAFR</sequence>